<dbReference type="EMBL" id="CP060723">
    <property type="protein sequence ID" value="QNN44358.1"/>
    <property type="molecule type" value="Genomic_DNA"/>
</dbReference>
<keyword evidence="1" id="KW-0449">Lipoprotein</keyword>
<keyword evidence="2" id="KW-1185">Reference proteome</keyword>
<protein>
    <submittedName>
        <fullName evidence="1">SusD/RagB family nutrient-binding outer membrane lipoprotein</fullName>
    </submittedName>
</protein>
<dbReference type="RefSeq" id="WP_187594802.1">
    <property type="nucleotide sequence ID" value="NZ_CP060723.1"/>
</dbReference>
<sequence>MKSYHKIFFLVLMSLILFQSCKKFDEINTNPNSPVTTTASLLATNLILNITRPSEGNKTSSAMTSKQMAWGELPQGEQYNNYGSAGFGTITILTNVQKMINAAADADKPAYTGLGMFIKAYKLYYLSLSVGDIPYSEALNGETGNTQPKYDTQKQVMQQVLKDLETSANSFAAAKNFTGDPVFNGNVDNWRRVVNAFRLKVLISLSKKEADPDLKIKETFAQILATQPLLRSNSDNLQLVFSDKANQIYWFNSTISKFTSYAMVSSVMTDTLKKYNDYRLFYYAAPSVYKVQTEGKLPGDADAYIGIDPTAVFSSVSAAYTSKKYSQLNLRYTGYASGEPLVRIGFAEQNFIIAEAIVRGWATGTAKNYYEEGVKQAMNFVVNVTPDDVKYHSGKKITPAYIGSYLTDINVAFSAVSDKQLKQISIQKYLMYFMQYPYDAYYEFRRSGYPKLPVNPATSTNPFDKNNIPVRYTYPSEEYNYNLENLKTALNRQYDGNDRTDGIMWLLK</sequence>
<reference evidence="1 2" key="1">
    <citation type="submission" date="2020-08" db="EMBL/GenBank/DDBJ databases">
        <title>Genome sequence of Pedobacter roseus KACC 11594T.</title>
        <authorList>
            <person name="Hyun D.-W."/>
            <person name="Bae J.-W."/>
        </authorList>
    </citation>
    <scope>NUCLEOTIDE SEQUENCE [LARGE SCALE GENOMIC DNA]</scope>
    <source>
        <strain evidence="1 2">KACC 11594</strain>
    </source>
</reference>
<organism evidence="1 2">
    <name type="scientific">Pedobacter roseus</name>
    <dbReference type="NCBI Taxonomy" id="336820"/>
    <lineage>
        <taxon>Bacteria</taxon>
        <taxon>Pseudomonadati</taxon>
        <taxon>Bacteroidota</taxon>
        <taxon>Sphingobacteriia</taxon>
        <taxon>Sphingobacteriales</taxon>
        <taxon>Sphingobacteriaceae</taxon>
        <taxon>Pedobacter</taxon>
    </lineage>
</organism>
<dbReference type="Pfam" id="PF12771">
    <property type="entry name" value="SusD-like_2"/>
    <property type="match status" value="1"/>
</dbReference>
<dbReference type="Proteomes" id="UP000515806">
    <property type="component" value="Chromosome"/>
</dbReference>
<dbReference type="SUPFAM" id="SSF48452">
    <property type="entry name" value="TPR-like"/>
    <property type="match status" value="1"/>
</dbReference>
<dbReference type="PROSITE" id="PS51257">
    <property type="entry name" value="PROKAR_LIPOPROTEIN"/>
    <property type="match status" value="1"/>
</dbReference>
<dbReference type="Gene3D" id="1.25.40.390">
    <property type="match status" value="1"/>
</dbReference>
<proteinExistence type="predicted"/>
<dbReference type="KEGG" id="proe:H9L23_09885"/>
<dbReference type="AlphaFoldDB" id="A0A7G9QLY3"/>
<accession>A0A7G9QLY3</accession>
<evidence type="ECO:0000313" key="2">
    <source>
        <dbReference type="Proteomes" id="UP000515806"/>
    </source>
</evidence>
<name>A0A7G9QLY3_9SPHI</name>
<dbReference type="InterPro" id="IPR011990">
    <property type="entry name" value="TPR-like_helical_dom_sf"/>
</dbReference>
<gene>
    <name evidence="1" type="ORF">H9L23_09885</name>
</gene>
<dbReference type="InterPro" id="IPR041662">
    <property type="entry name" value="SusD-like_2"/>
</dbReference>
<evidence type="ECO:0000313" key="1">
    <source>
        <dbReference type="EMBL" id="QNN44358.1"/>
    </source>
</evidence>